<accession>A0A4D6XW26</accession>
<name>A0A4D6XW26_9GAMM</name>
<dbReference type="InterPro" id="IPR002634">
    <property type="entry name" value="BolA"/>
</dbReference>
<dbReference type="PANTHER" id="PTHR46229">
    <property type="entry name" value="BOLA TRANSCRIPTION REGULATOR"/>
    <property type="match status" value="1"/>
</dbReference>
<dbReference type="PIRSF" id="PIRSF003113">
    <property type="entry name" value="BolA"/>
    <property type="match status" value="1"/>
</dbReference>
<comment type="similarity">
    <text evidence="1 2">Belongs to the BolA/IbaG family.</text>
</comment>
<reference evidence="3 4" key="2">
    <citation type="submission" date="2019-05" db="EMBL/GenBank/DDBJ databases">
        <title>Genome evolution of the obligate endosymbiont Buchnera aphidicola.</title>
        <authorList>
            <person name="Moran N.A."/>
        </authorList>
    </citation>
    <scope>NUCLEOTIDE SEQUENCE [LARGE SCALE GENOMIC DNA]</scope>
    <source>
        <strain evidence="3 4">Hta</strain>
    </source>
</reference>
<dbReference type="OrthoDB" id="9812890at2"/>
<dbReference type="PANTHER" id="PTHR46229:SF4">
    <property type="entry name" value="ACID STRESS PROTEIN IBAG"/>
    <property type="match status" value="1"/>
</dbReference>
<evidence type="ECO:0000313" key="4">
    <source>
        <dbReference type="Proteomes" id="UP000298773"/>
    </source>
</evidence>
<evidence type="ECO:0000256" key="2">
    <source>
        <dbReference type="RuleBase" id="RU003860"/>
    </source>
</evidence>
<organism evidence="3 4">
    <name type="scientific">Buchnera aphidicola</name>
    <name type="common">Hyadaphis tataricae</name>
    <dbReference type="NCBI Taxonomy" id="1241859"/>
    <lineage>
        <taxon>Bacteria</taxon>
        <taxon>Pseudomonadati</taxon>
        <taxon>Pseudomonadota</taxon>
        <taxon>Gammaproteobacteria</taxon>
        <taxon>Enterobacterales</taxon>
        <taxon>Erwiniaceae</taxon>
        <taxon>Buchnera</taxon>
    </lineage>
</organism>
<dbReference type="Pfam" id="PF01722">
    <property type="entry name" value="BolA"/>
    <property type="match status" value="1"/>
</dbReference>
<dbReference type="EMBL" id="CP034873">
    <property type="protein sequence ID" value="QCI21676.1"/>
    <property type="molecule type" value="Genomic_DNA"/>
</dbReference>
<sequence>MNNEKIKSLIMNELKLKKVYVTGDDNHIKIVAVGERFNGISPVKRQQIVYKPLIQMIKDKHIHAVSIFSYTLDEWRKINNSKDIKVKKFI</sequence>
<protein>
    <submittedName>
        <fullName evidence="3">BolA family transcriptional regulator</fullName>
    </submittedName>
</protein>
<proteinExistence type="inferred from homology"/>
<dbReference type="Proteomes" id="UP000298773">
    <property type="component" value="Chromosome"/>
</dbReference>
<dbReference type="RefSeq" id="WP_158356646.1">
    <property type="nucleotide sequence ID" value="NZ_CP034873.1"/>
</dbReference>
<dbReference type="Gene3D" id="3.30.300.90">
    <property type="entry name" value="BolA-like"/>
    <property type="match status" value="1"/>
</dbReference>
<dbReference type="AlphaFoldDB" id="A0A4D6XW26"/>
<evidence type="ECO:0000313" key="3">
    <source>
        <dbReference type="EMBL" id="QCI21676.1"/>
    </source>
</evidence>
<dbReference type="InterPro" id="IPR050961">
    <property type="entry name" value="BolA/IbaG_stress_morph_reg"/>
</dbReference>
<reference evidence="3 4" key="1">
    <citation type="submission" date="2018-12" db="EMBL/GenBank/DDBJ databases">
        <authorList>
            <person name="Chong R.A."/>
        </authorList>
    </citation>
    <scope>NUCLEOTIDE SEQUENCE [LARGE SCALE GENOMIC DNA]</scope>
    <source>
        <strain evidence="3 4">Hta</strain>
    </source>
</reference>
<dbReference type="InterPro" id="IPR036065">
    <property type="entry name" value="BolA-like_sf"/>
</dbReference>
<evidence type="ECO:0000256" key="1">
    <source>
        <dbReference type="ARBA" id="ARBA00005578"/>
    </source>
</evidence>
<dbReference type="SUPFAM" id="SSF82657">
    <property type="entry name" value="BolA-like"/>
    <property type="match status" value="1"/>
</dbReference>
<gene>
    <name evidence="3" type="ORF">D9V69_01915</name>
</gene>